<evidence type="ECO:0000313" key="2">
    <source>
        <dbReference type="Proteomes" id="UP000523087"/>
    </source>
</evidence>
<sequence>MGQLIKLQDYISRYETDVYRYASEFIRLKKKHWKNVKEAWERGEVNHYTPSLPDSTWDWIEEKPSFFERMKNWFQRRSPEEKEESIEKEQDQEEELFLSFTTEPRTLDELKILFLEKVFQLQMKWASSTLKHESIVDKKFYYEEPLQYFLQRFPDTYLCLYKPVFLVKNAPVEGEIILLSPTMTWCMTFAEGEKDNIIIGSPERFWTEVTNRGEKRMLNPLMGLQRMEKIVRSIYERHQIELPIKKVILNRYGYIDYRYAPSDVQLIDKRHYEQWFSSLRNLTAPLKHVQLKAASYLLRHCYSHYYERVEWHEEEEKV</sequence>
<organism evidence="1 2">
    <name type="scientific">Thermaerobacillus caldiproteolyticus</name>
    <dbReference type="NCBI Taxonomy" id="247480"/>
    <lineage>
        <taxon>Bacteria</taxon>
        <taxon>Bacillati</taxon>
        <taxon>Bacillota</taxon>
        <taxon>Bacilli</taxon>
        <taxon>Bacillales</taxon>
        <taxon>Anoxybacillaceae</taxon>
        <taxon>Thermaerobacillus</taxon>
    </lineage>
</organism>
<keyword evidence="2" id="KW-1185">Reference proteome</keyword>
<proteinExistence type="predicted"/>
<comment type="caution">
    <text evidence="1">The sequence shown here is derived from an EMBL/GenBank/DDBJ whole genome shotgun (WGS) entry which is preliminary data.</text>
</comment>
<gene>
    <name evidence="1" type="ORF">HNR31_000610</name>
</gene>
<reference evidence="1 2" key="1">
    <citation type="submission" date="2020-07" db="EMBL/GenBank/DDBJ databases">
        <title>Genomic Encyclopedia of Type Strains, Phase IV (KMG-IV): sequencing the most valuable type-strain genomes for metagenomic binning, comparative biology and taxonomic classification.</title>
        <authorList>
            <person name="Goeker M."/>
        </authorList>
    </citation>
    <scope>NUCLEOTIDE SEQUENCE [LARGE SCALE GENOMIC DNA]</scope>
    <source>
        <strain evidence="1 2">DSM 15730</strain>
    </source>
</reference>
<protein>
    <recommendedName>
        <fullName evidence="3">NERD domain-containing protein</fullName>
    </recommendedName>
</protein>
<name>A0A7V9Z4E3_9BACL</name>
<dbReference type="EMBL" id="JACDUT010000001">
    <property type="protein sequence ID" value="MBA2873858.1"/>
    <property type="molecule type" value="Genomic_DNA"/>
</dbReference>
<accession>A0A7V9Z4E3</accession>
<evidence type="ECO:0008006" key="3">
    <source>
        <dbReference type="Google" id="ProtNLM"/>
    </source>
</evidence>
<dbReference type="InterPro" id="IPR012397">
    <property type="entry name" value="Pullulanase"/>
</dbReference>
<dbReference type="Proteomes" id="UP000523087">
    <property type="component" value="Unassembled WGS sequence"/>
</dbReference>
<dbReference type="AlphaFoldDB" id="A0A7V9Z4E3"/>
<dbReference type="PIRSF" id="PIRSF012560">
    <property type="entry name" value="Pullulanase"/>
    <property type="match status" value="1"/>
</dbReference>
<dbReference type="RefSeq" id="WP_181554759.1">
    <property type="nucleotide sequence ID" value="NZ_CP064060.1"/>
</dbReference>
<evidence type="ECO:0000313" key="1">
    <source>
        <dbReference type="EMBL" id="MBA2873858.1"/>
    </source>
</evidence>